<dbReference type="AlphaFoldDB" id="A0AAE1DZZ1"/>
<dbReference type="EMBL" id="JAWDGP010001678">
    <property type="protein sequence ID" value="KAK3789209.1"/>
    <property type="molecule type" value="Genomic_DNA"/>
</dbReference>
<name>A0AAE1DZZ1_9GAST</name>
<accession>A0AAE1DZZ1</accession>
<feature type="region of interest" description="Disordered" evidence="1">
    <location>
        <begin position="105"/>
        <end position="129"/>
    </location>
</feature>
<keyword evidence="4" id="KW-1185">Reference proteome</keyword>
<organism evidence="3 4">
    <name type="scientific">Elysia crispata</name>
    <name type="common">lettuce slug</name>
    <dbReference type="NCBI Taxonomy" id="231223"/>
    <lineage>
        <taxon>Eukaryota</taxon>
        <taxon>Metazoa</taxon>
        <taxon>Spiralia</taxon>
        <taxon>Lophotrochozoa</taxon>
        <taxon>Mollusca</taxon>
        <taxon>Gastropoda</taxon>
        <taxon>Heterobranchia</taxon>
        <taxon>Euthyneura</taxon>
        <taxon>Panpulmonata</taxon>
        <taxon>Sacoglossa</taxon>
        <taxon>Placobranchoidea</taxon>
        <taxon>Plakobranchidae</taxon>
        <taxon>Elysia</taxon>
    </lineage>
</organism>
<evidence type="ECO:0000313" key="4">
    <source>
        <dbReference type="Proteomes" id="UP001283361"/>
    </source>
</evidence>
<keyword evidence="2" id="KW-0732">Signal</keyword>
<comment type="caution">
    <text evidence="3">The sequence shown here is derived from an EMBL/GenBank/DDBJ whole genome shotgun (WGS) entry which is preliminary data.</text>
</comment>
<evidence type="ECO:0008006" key="5">
    <source>
        <dbReference type="Google" id="ProtNLM"/>
    </source>
</evidence>
<feature type="chain" id="PRO_5042157652" description="Secreted protein" evidence="2">
    <location>
        <begin position="25"/>
        <end position="159"/>
    </location>
</feature>
<reference evidence="3" key="1">
    <citation type="journal article" date="2023" name="G3 (Bethesda)">
        <title>A reference genome for the long-term kleptoplast-retaining sea slug Elysia crispata morphotype clarki.</title>
        <authorList>
            <person name="Eastman K.E."/>
            <person name="Pendleton A.L."/>
            <person name="Shaikh M.A."/>
            <person name="Suttiyut T."/>
            <person name="Ogas R."/>
            <person name="Tomko P."/>
            <person name="Gavelis G."/>
            <person name="Widhalm J.R."/>
            <person name="Wisecaver J.H."/>
        </authorList>
    </citation>
    <scope>NUCLEOTIDE SEQUENCE</scope>
    <source>
        <strain evidence="3">ECLA1</strain>
    </source>
</reference>
<protein>
    <recommendedName>
        <fullName evidence="5">Secreted protein</fullName>
    </recommendedName>
</protein>
<proteinExistence type="predicted"/>
<feature type="compositionally biased region" description="Basic and acidic residues" evidence="1">
    <location>
        <begin position="110"/>
        <end position="127"/>
    </location>
</feature>
<sequence length="159" mass="17210">MCPVSGLPRPLWPWPCFLMAVCTCDPCHLCLSNLPATTRTADRQTHRQDRAESWAAPLISACVRAGNLACEGRCGRVAFLAGNLKGPGNVQLCQSWSLGLEAEMSPRGASRSDRLLPGEPSLHREKGPSFTLRAPRALTACPNPFLSERVADSSPLSRE</sequence>
<feature type="signal peptide" evidence="2">
    <location>
        <begin position="1"/>
        <end position="24"/>
    </location>
</feature>
<gene>
    <name evidence="3" type="ORF">RRG08_001599</name>
</gene>
<evidence type="ECO:0000313" key="3">
    <source>
        <dbReference type="EMBL" id="KAK3789209.1"/>
    </source>
</evidence>
<dbReference type="Proteomes" id="UP001283361">
    <property type="component" value="Unassembled WGS sequence"/>
</dbReference>
<evidence type="ECO:0000256" key="1">
    <source>
        <dbReference type="SAM" id="MobiDB-lite"/>
    </source>
</evidence>
<evidence type="ECO:0000256" key="2">
    <source>
        <dbReference type="SAM" id="SignalP"/>
    </source>
</evidence>